<name>A0A835C481_9POAL</name>
<sequence>MADTCKVHDPRLCLVATSSPSLKPLLQASKSSSAILIVCWPSPPPSEQRAGQLVQFMQQIHAVTRQRPAQPNGRKVVAHTPVSTRFFQLPPFFHRILVQLPLSPHYLTHQPTSSPEPKQSIGTTSFPPLSPPPISWNSKSQEERRQDMGFVLVISLPFIFFTILLGFGCYFLGKHKGREEMRAGVGAQIYGTPLPPSGVLGGSSPAPEPFHMKKEGAENV</sequence>
<proteinExistence type="predicted"/>
<evidence type="ECO:0000313" key="4">
    <source>
        <dbReference type="Proteomes" id="UP000636709"/>
    </source>
</evidence>
<evidence type="ECO:0000256" key="1">
    <source>
        <dbReference type="SAM" id="MobiDB-lite"/>
    </source>
</evidence>
<dbReference type="EMBL" id="JACEFO010001754">
    <property type="protein sequence ID" value="KAF8709959.1"/>
    <property type="molecule type" value="Genomic_DNA"/>
</dbReference>
<organism evidence="3 4">
    <name type="scientific">Digitaria exilis</name>
    <dbReference type="NCBI Taxonomy" id="1010633"/>
    <lineage>
        <taxon>Eukaryota</taxon>
        <taxon>Viridiplantae</taxon>
        <taxon>Streptophyta</taxon>
        <taxon>Embryophyta</taxon>
        <taxon>Tracheophyta</taxon>
        <taxon>Spermatophyta</taxon>
        <taxon>Magnoliopsida</taxon>
        <taxon>Liliopsida</taxon>
        <taxon>Poales</taxon>
        <taxon>Poaceae</taxon>
        <taxon>PACMAD clade</taxon>
        <taxon>Panicoideae</taxon>
        <taxon>Panicodae</taxon>
        <taxon>Paniceae</taxon>
        <taxon>Anthephorinae</taxon>
        <taxon>Digitaria</taxon>
    </lineage>
</organism>
<feature type="region of interest" description="Disordered" evidence="1">
    <location>
        <begin position="108"/>
        <end position="141"/>
    </location>
</feature>
<evidence type="ECO:0000313" key="3">
    <source>
        <dbReference type="EMBL" id="KAF8709959.1"/>
    </source>
</evidence>
<feature type="compositionally biased region" description="Basic and acidic residues" evidence="1">
    <location>
        <begin position="210"/>
        <end position="220"/>
    </location>
</feature>
<accession>A0A835C481</accession>
<feature type="region of interest" description="Disordered" evidence="1">
    <location>
        <begin position="196"/>
        <end position="220"/>
    </location>
</feature>
<dbReference type="OrthoDB" id="767900at2759"/>
<keyword evidence="2" id="KW-0472">Membrane</keyword>
<dbReference type="Proteomes" id="UP000636709">
    <property type="component" value="Unassembled WGS sequence"/>
</dbReference>
<keyword evidence="2" id="KW-0812">Transmembrane</keyword>
<dbReference type="AlphaFoldDB" id="A0A835C481"/>
<feature type="compositionally biased region" description="Polar residues" evidence="1">
    <location>
        <begin position="109"/>
        <end position="127"/>
    </location>
</feature>
<keyword evidence="2" id="KW-1133">Transmembrane helix</keyword>
<reference evidence="3" key="1">
    <citation type="submission" date="2020-07" db="EMBL/GenBank/DDBJ databases">
        <title>Genome sequence and genetic diversity analysis of an under-domesticated orphan crop, white fonio (Digitaria exilis).</title>
        <authorList>
            <person name="Bennetzen J.L."/>
            <person name="Chen S."/>
            <person name="Ma X."/>
            <person name="Wang X."/>
            <person name="Yssel A.E.J."/>
            <person name="Chaluvadi S.R."/>
            <person name="Johnson M."/>
            <person name="Gangashetty P."/>
            <person name="Hamidou F."/>
            <person name="Sanogo M.D."/>
            <person name="Zwaenepoel A."/>
            <person name="Wallace J."/>
            <person name="Van De Peer Y."/>
            <person name="Van Deynze A."/>
        </authorList>
    </citation>
    <scope>NUCLEOTIDE SEQUENCE</scope>
    <source>
        <tissue evidence="3">Leaves</tissue>
    </source>
</reference>
<protein>
    <submittedName>
        <fullName evidence="3">Uncharacterized protein</fullName>
    </submittedName>
</protein>
<keyword evidence="4" id="KW-1185">Reference proteome</keyword>
<comment type="caution">
    <text evidence="3">The sequence shown here is derived from an EMBL/GenBank/DDBJ whole genome shotgun (WGS) entry which is preliminary data.</text>
</comment>
<feature type="transmembrane region" description="Helical" evidence="2">
    <location>
        <begin position="148"/>
        <end position="172"/>
    </location>
</feature>
<evidence type="ECO:0000256" key="2">
    <source>
        <dbReference type="SAM" id="Phobius"/>
    </source>
</evidence>
<gene>
    <name evidence="3" type="ORF">HU200_029679</name>
</gene>